<sequence>MGAQLQGVGVVGDDVPEASTNQGAATAAAAASSIQKARRCAQFSAGQVVGEVAQHLSRFSTDCPSGRCAPIRMRACFGVLQSLAQRSEAGNSGSGDQGIASSGTGHRSGSSGRHNQQQQLLEEVLTGPLATRLAAWSAAASAQLVGQLRQACAGVGVVTGQQVHG</sequence>
<proteinExistence type="predicted"/>
<dbReference type="EMBL" id="HBFB01013045">
    <property type="protein sequence ID" value="CAD8676290.1"/>
    <property type="molecule type" value="Transcribed_RNA"/>
</dbReference>
<accession>A0A7S0RGU2</accession>
<feature type="region of interest" description="Disordered" evidence="1">
    <location>
        <begin position="88"/>
        <end position="117"/>
    </location>
</feature>
<evidence type="ECO:0000313" key="2">
    <source>
        <dbReference type="EMBL" id="CAD8676290.1"/>
    </source>
</evidence>
<name>A0A7S0RGU2_9CHLO</name>
<protein>
    <submittedName>
        <fullName evidence="2">Uncharacterized protein</fullName>
    </submittedName>
</protein>
<gene>
    <name evidence="2" type="ORF">CLEI1391_LOCUS7364</name>
</gene>
<feature type="compositionally biased region" description="Low complexity" evidence="1">
    <location>
        <begin position="101"/>
        <end position="114"/>
    </location>
</feature>
<organism evidence="2">
    <name type="scientific">Chlamydomonas leiostraca</name>
    <dbReference type="NCBI Taxonomy" id="1034604"/>
    <lineage>
        <taxon>Eukaryota</taxon>
        <taxon>Viridiplantae</taxon>
        <taxon>Chlorophyta</taxon>
        <taxon>core chlorophytes</taxon>
        <taxon>Chlorophyceae</taxon>
        <taxon>CS clade</taxon>
        <taxon>Chlamydomonadales</taxon>
        <taxon>Chlamydomonadaceae</taxon>
        <taxon>Chlamydomonas</taxon>
    </lineage>
</organism>
<reference evidence="2" key="1">
    <citation type="submission" date="2021-01" db="EMBL/GenBank/DDBJ databases">
        <authorList>
            <person name="Corre E."/>
            <person name="Pelletier E."/>
            <person name="Niang G."/>
            <person name="Scheremetjew M."/>
            <person name="Finn R."/>
            <person name="Kale V."/>
            <person name="Holt S."/>
            <person name="Cochrane G."/>
            <person name="Meng A."/>
            <person name="Brown T."/>
            <person name="Cohen L."/>
        </authorList>
    </citation>
    <scope>NUCLEOTIDE SEQUENCE</scope>
    <source>
        <strain evidence="2">SAG 11-49</strain>
    </source>
</reference>
<evidence type="ECO:0000256" key="1">
    <source>
        <dbReference type="SAM" id="MobiDB-lite"/>
    </source>
</evidence>
<dbReference type="AlphaFoldDB" id="A0A7S0RGU2"/>